<organism evidence="4">
    <name type="scientific">Siphoviridae sp. ctqrl18</name>
    <dbReference type="NCBI Taxonomy" id="2825681"/>
    <lineage>
        <taxon>Viruses</taxon>
        <taxon>Duplodnaviria</taxon>
        <taxon>Heunggongvirae</taxon>
        <taxon>Uroviricota</taxon>
        <taxon>Caudoviricetes</taxon>
    </lineage>
</organism>
<keyword evidence="2" id="KW-1227">Viral tail protein</keyword>
<protein>
    <submittedName>
        <fullName evidence="4">Endo-N-acetylneuraminidase</fullName>
    </submittedName>
</protein>
<sequence>MTGDLKMSANIVPTTNNARDLGSSSLAFRKVYGSATSADKLTTARGFSINGIRKTFNGESDVTFTLAEIGAAATNHGHTSNTITAMTGYIKGSSSSAIASSDTLNAAIGKLENKVDSKANSTHTHNYAGSATAGGSATSAVKLQTPRNINGVAFDGTKNITVSDNTKLPLTGGTISGNILCNANNTLKLGSDTARFHTIYAGTLDLGKGTGIYPAGNYELALMCGRQQGGEAGEVFFSHNGTTYHFEPKWSGDVTLTQTTGLGRSNRKWRDVWSQAGTLQTSDITMKENVKKVVSENNAITINKNDTNDVSNISSNSIFEAVKSIQPITFDYKGTRTVADSSSETAMVGRQLGISAQELEKINPQLFEYVGVKVEHENEDGQKVQNYSIKTLAYTNMLLVALQETINKVDKLQKEVDSLKIT</sequence>
<comment type="subcellular location">
    <subcellularLocation>
        <location evidence="1">Virion</location>
    </subcellularLocation>
</comment>
<proteinExistence type="predicted"/>
<evidence type="ECO:0000256" key="1">
    <source>
        <dbReference type="ARBA" id="ARBA00004328"/>
    </source>
</evidence>
<reference evidence="4" key="1">
    <citation type="journal article" date="2021" name="Proc. Natl. Acad. Sci. U.S.A.">
        <title>A Catalog of Tens of Thousands of Viruses from Human Metagenomes Reveals Hidden Associations with Chronic Diseases.</title>
        <authorList>
            <person name="Tisza M.J."/>
            <person name="Buck C.B."/>
        </authorList>
    </citation>
    <scope>NUCLEOTIDE SEQUENCE</scope>
    <source>
        <strain evidence="4">Ctqrl18</strain>
    </source>
</reference>
<evidence type="ECO:0000256" key="2">
    <source>
        <dbReference type="ARBA" id="ARBA00022732"/>
    </source>
</evidence>
<dbReference type="GO" id="GO:0098015">
    <property type="term" value="C:virus tail"/>
    <property type="evidence" value="ECO:0007669"/>
    <property type="project" value="UniProtKB-KW"/>
</dbReference>
<dbReference type="Pfam" id="PF13884">
    <property type="entry name" value="Peptidase_S74"/>
    <property type="match status" value="1"/>
</dbReference>
<accession>A0A8S5NU75</accession>
<keyword evidence="2" id="KW-0946">Virion</keyword>
<dbReference type="InterPro" id="IPR030392">
    <property type="entry name" value="S74_ICA"/>
</dbReference>
<dbReference type="PROSITE" id="PS51688">
    <property type="entry name" value="ICA"/>
    <property type="match status" value="1"/>
</dbReference>
<evidence type="ECO:0000259" key="3">
    <source>
        <dbReference type="PROSITE" id="PS51688"/>
    </source>
</evidence>
<name>A0A8S5NU75_9CAUD</name>
<evidence type="ECO:0000313" key="4">
    <source>
        <dbReference type="EMBL" id="DAD97908.1"/>
    </source>
</evidence>
<dbReference type="EMBL" id="BK015249">
    <property type="protein sequence ID" value="DAD97908.1"/>
    <property type="molecule type" value="Genomic_DNA"/>
</dbReference>
<feature type="domain" description="Peptidase S74" evidence="3">
    <location>
        <begin position="282"/>
        <end position="416"/>
    </location>
</feature>